<dbReference type="InterPro" id="IPR015341">
    <property type="entry name" value="Glyco_hydro_38_cen"/>
</dbReference>
<dbReference type="EMBL" id="CADCVA010000328">
    <property type="protein sequence ID" value="CAA9437652.1"/>
    <property type="molecule type" value="Genomic_DNA"/>
</dbReference>
<dbReference type="SMART" id="SM00872">
    <property type="entry name" value="Alpha-mann_mid"/>
    <property type="match status" value="1"/>
</dbReference>
<dbReference type="FunFam" id="2.70.98.30:FF:000010">
    <property type="entry name" value="Cytosolic alpha-mannosidase"/>
    <property type="match status" value="1"/>
</dbReference>
<dbReference type="GO" id="GO:0046872">
    <property type="term" value="F:metal ion binding"/>
    <property type="evidence" value="ECO:0007669"/>
    <property type="project" value="UniProtKB-KW"/>
</dbReference>
<dbReference type="InterPro" id="IPR011013">
    <property type="entry name" value="Gal_mutarotase_sf_dom"/>
</dbReference>
<evidence type="ECO:0000256" key="1">
    <source>
        <dbReference type="ARBA" id="ARBA00009792"/>
    </source>
</evidence>
<dbReference type="GO" id="GO:0030246">
    <property type="term" value="F:carbohydrate binding"/>
    <property type="evidence" value="ECO:0007669"/>
    <property type="project" value="InterPro"/>
</dbReference>
<dbReference type="GO" id="GO:0009313">
    <property type="term" value="P:oligosaccharide catabolic process"/>
    <property type="evidence" value="ECO:0007669"/>
    <property type="project" value="TreeGrafter"/>
</dbReference>
<name>A0A6J4QHE3_9ACTN</name>
<dbReference type="AlphaFoldDB" id="A0A6J4QHE3"/>
<organism evidence="7">
    <name type="scientific">uncultured Rubrobacteraceae bacterium</name>
    <dbReference type="NCBI Taxonomy" id="349277"/>
    <lineage>
        <taxon>Bacteria</taxon>
        <taxon>Bacillati</taxon>
        <taxon>Actinomycetota</taxon>
        <taxon>Rubrobacteria</taxon>
        <taxon>Rubrobacterales</taxon>
        <taxon>Rubrobacteraceae</taxon>
        <taxon>environmental samples</taxon>
    </lineage>
</organism>
<dbReference type="GO" id="GO:0004559">
    <property type="term" value="F:alpha-mannosidase activity"/>
    <property type="evidence" value="ECO:0007669"/>
    <property type="project" value="UniProtKB-EC"/>
</dbReference>
<dbReference type="FunFam" id="3.20.110.10:FF:000002">
    <property type="entry name" value="alpha-mannosidase 2C1 isoform X1"/>
    <property type="match status" value="1"/>
</dbReference>
<dbReference type="Pfam" id="PF17677">
    <property type="entry name" value="Glyco_hydro38C2"/>
    <property type="match status" value="1"/>
</dbReference>
<dbReference type="InterPro" id="IPR037094">
    <property type="entry name" value="Glyco_hydro_38_cen_sf"/>
</dbReference>
<dbReference type="SUPFAM" id="SSF74650">
    <property type="entry name" value="Galactose mutarotase-like"/>
    <property type="match status" value="1"/>
</dbReference>
<dbReference type="EC" id="3.2.1.24" evidence="7"/>
<dbReference type="Gene3D" id="2.70.98.30">
    <property type="entry name" value="Golgi alpha-mannosidase II, domain 4"/>
    <property type="match status" value="1"/>
</dbReference>
<dbReference type="Pfam" id="PF07748">
    <property type="entry name" value="Glyco_hydro_38C"/>
    <property type="match status" value="1"/>
</dbReference>
<protein>
    <submittedName>
        <fullName evidence="7">GH38</fullName>
        <ecNumber evidence="7">3.2.1.24</ecNumber>
    </submittedName>
</protein>
<dbReference type="Gene3D" id="3.20.110.10">
    <property type="entry name" value="Glycoside hydrolase 38, N terminal domain"/>
    <property type="match status" value="1"/>
</dbReference>
<evidence type="ECO:0000313" key="7">
    <source>
        <dbReference type="EMBL" id="CAA9437652.1"/>
    </source>
</evidence>
<evidence type="ECO:0000256" key="4">
    <source>
        <dbReference type="ARBA" id="ARBA00023295"/>
    </source>
</evidence>
<dbReference type="SUPFAM" id="SSF88688">
    <property type="entry name" value="Families 57/38 glycoside transferase middle domain"/>
    <property type="match status" value="1"/>
</dbReference>
<dbReference type="FunFam" id="1.20.1270.50:FF:000004">
    <property type="entry name" value="alpha-mannosidase 2C1 isoform X1"/>
    <property type="match status" value="1"/>
</dbReference>
<dbReference type="InterPro" id="IPR027291">
    <property type="entry name" value="Glyco_hydro_38_N_sf"/>
</dbReference>
<gene>
    <name evidence="7" type="ORF">AVDCRST_MAG82-2598</name>
</gene>
<keyword evidence="2" id="KW-0479">Metal-binding</keyword>
<evidence type="ECO:0000256" key="5">
    <source>
        <dbReference type="SAM" id="MobiDB-lite"/>
    </source>
</evidence>
<accession>A0A6J4QHE3</accession>
<evidence type="ECO:0000259" key="6">
    <source>
        <dbReference type="SMART" id="SM00872"/>
    </source>
</evidence>
<dbReference type="GO" id="GO:0006013">
    <property type="term" value="P:mannose metabolic process"/>
    <property type="evidence" value="ECO:0007669"/>
    <property type="project" value="InterPro"/>
</dbReference>
<evidence type="ECO:0000256" key="3">
    <source>
        <dbReference type="ARBA" id="ARBA00022801"/>
    </source>
</evidence>
<dbReference type="Gene3D" id="2.60.40.2220">
    <property type="match status" value="1"/>
</dbReference>
<dbReference type="InterPro" id="IPR000602">
    <property type="entry name" value="Glyco_hydro_38_N"/>
</dbReference>
<dbReference type="CDD" id="cd10789">
    <property type="entry name" value="GH38N_AMII_ER_cytosolic"/>
    <property type="match status" value="1"/>
</dbReference>
<dbReference type="Pfam" id="PF09261">
    <property type="entry name" value="Alpha-mann_mid"/>
    <property type="match status" value="1"/>
</dbReference>
<evidence type="ECO:0000256" key="2">
    <source>
        <dbReference type="ARBA" id="ARBA00022723"/>
    </source>
</evidence>
<proteinExistence type="inferred from homology"/>
<dbReference type="InterPro" id="IPR011330">
    <property type="entry name" value="Glyco_hydro/deAcase_b/a-brl"/>
</dbReference>
<dbReference type="InterPro" id="IPR011682">
    <property type="entry name" value="Glyco_hydro_38_C"/>
</dbReference>
<dbReference type="SUPFAM" id="SSF88713">
    <property type="entry name" value="Glycoside hydrolase/deacetylase"/>
    <property type="match status" value="1"/>
</dbReference>
<keyword evidence="4 7" id="KW-0326">Glycosidase</keyword>
<keyword evidence="3 7" id="KW-0378">Hydrolase</keyword>
<dbReference type="PANTHER" id="PTHR46017">
    <property type="entry name" value="ALPHA-MANNOSIDASE 2C1"/>
    <property type="match status" value="1"/>
</dbReference>
<reference evidence="7" key="1">
    <citation type="submission" date="2020-02" db="EMBL/GenBank/DDBJ databases">
        <authorList>
            <person name="Meier V. D."/>
        </authorList>
    </citation>
    <scope>NUCLEOTIDE SEQUENCE</scope>
    <source>
        <strain evidence="7">AVDCRST_MAG82</strain>
    </source>
</reference>
<feature type="region of interest" description="Disordered" evidence="5">
    <location>
        <begin position="650"/>
        <end position="676"/>
    </location>
</feature>
<dbReference type="InterPro" id="IPR028995">
    <property type="entry name" value="Glyco_hydro_57/38_cen_sf"/>
</dbReference>
<dbReference type="PANTHER" id="PTHR46017:SF1">
    <property type="entry name" value="ALPHA-MANNOSIDASE 2C1"/>
    <property type="match status" value="1"/>
</dbReference>
<dbReference type="InterPro" id="IPR041147">
    <property type="entry name" value="GH38_C"/>
</dbReference>
<feature type="domain" description="Glycoside hydrolase family 38 central" evidence="6">
    <location>
        <begin position="522"/>
        <end position="599"/>
    </location>
</feature>
<dbReference type="Pfam" id="PF01074">
    <property type="entry name" value="Glyco_hydro_38N"/>
    <property type="match status" value="1"/>
</dbReference>
<dbReference type="Gene3D" id="1.20.1270.50">
    <property type="entry name" value="Glycoside hydrolase family 38, central domain"/>
    <property type="match status" value="1"/>
</dbReference>
<sequence length="1057" mass="117992">MNTRERHRLERHKVRVEELRLWRNARESPVEGWRFSADGGEGREIRLGEFWPEEALPATFSARTNIPEDWAGSPVELELWLGGEGFVRLSTGLSGGLNPFHRSFPVTGKARGGESFGIEAEVVPRGMFGTNVAEPRLGRASLVVPETDVRALERDLGIVVEVCEQLGDHEAVPRLLDVVDAAFESLFPVWPTESEVALTRYLQAYAETTDGGPWSLPPAPRPVEPLPEETRDAVREARAMVASRLEKLKAEYPPVGRIALTGHAHLDLAWLWPVSETMRKGRRTFASVLSLMERYDDFVFNQSSAQLYEWIEAGSPEIFEKVKRRVEEGRWEPVGGSWVESDCQIPSGESMVRQMLYGQRYFEEKFGHRSRVAWLPDAFGFSPALPQLLKGAGMEGFFTYKLNWSETNEFPYDLYEWEGIDGSTVIAHDFENPGQDYNGNVTPRDIYGTWRNFEGKRHHPESLFSFGWGDGGGGPSEQMLENYARLKSFPAMPRLRMAHVDEFFESLPTEGLPRWTGELYLELHRGTLTTQARVKKLNREAEHRLLEAEALATLATLHGGDYQREELEAAWKTLLLNQFHDILPGTSIGEVYEVTHKELADVVRTALKLRDRALSPPPEAPIEPPALLVANVSLNPRPLSVLLDAESRPEGAAGVADADGRPLPTQETESGGLLVHAPDLSVPGLGWRMLTGRHEPAPGQRETPDVGAEVAGGRAVLDNGLLRVEVGEDGTLHGVYDGEAGREVLAGRANQLWAYTDKPRNWEAWDVDEGYEQEGEEISDVASLEVTEEGPLRASVRVTRKWRGSTIAQTYRLLAGSRRLDVDSYVDWRERRVLLRTLFPLAVRSHETTCETMFGALRRPTHHNTPWDATRFEVSAHRFCDLSEPGYGVALLNDGKYGHSAKGNVLGISLLRSPLYPDPLADEGEHRFTYSLFPHTGDWTTAGVAREAFALNAPLFPVVAQGGTLSQGFSLVEAEGLELALGSLKLAEDGGGVILRLYEPHGARGECTLCFARRVERVERVNLLEETEGAVEVHRGAVRLRVRPFEVITLSVEWEKE</sequence>
<comment type="similarity">
    <text evidence="1">Belongs to the glycosyl hydrolase 38 family.</text>
</comment>